<keyword evidence="3" id="KW-0805">Transcription regulation</keyword>
<dbReference type="InterPro" id="IPR058031">
    <property type="entry name" value="AAA_lid_NorR"/>
</dbReference>
<evidence type="ECO:0000256" key="4">
    <source>
        <dbReference type="ARBA" id="ARBA00023163"/>
    </source>
</evidence>
<dbReference type="GO" id="GO:0000160">
    <property type="term" value="P:phosphorelay signal transduction system"/>
    <property type="evidence" value="ECO:0007669"/>
    <property type="project" value="InterPro"/>
</dbReference>
<dbReference type="Proteomes" id="UP000055060">
    <property type="component" value="Unassembled WGS sequence"/>
</dbReference>
<evidence type="ECO:0000256" key="3">
    <source>
        <dbReference type="ARBA" id="ARBA00023015"/>
    </source>
</evidence>
<dbReference type="Pfam" id="PF00072">
    <property type="entry name" value="Response_reg"/>
    <property type="match status" value="1"/>
</dbReference>
<dbReference type="PROSITE" id="PS50045">
    <property type="entry name" value="SIGMA54_INTERACT_4"/>
    <property type="match status" value="1"/>
</dbReference>
<dbReference type="InterPro" id="IPR025944">
    <property type="entry name" value="Sigma_54_int_dom_CS"/>
</dbReference>
<dbReference type="SMART" id="SM00382">
    <property type="entry name" value="AAA"/>
    <property type="match status" value="1"/>
</dbReference>
<dbReference type="PROSITE" id="PS00688">
    <property type="entry name" value="SIGMA54_INTERACT_3"/>
    <property type="match status" value="1"/>
</dbReference>
<dbReference type="FunFam" id="3.40.50.300:FF:000006">
    <property type="entry name" value="DNA-binding transcriptional regulator NtrC"/>
    <property type="match status" value="1"/>
</dbReference>
<dbReference type="STRING" id="360412.LARV_02606"/>
<dbReference type="Gene3D" id="3.40.50.300">
    <property type="entry name" value="P-loop containing nucleotide triphosphate hydrolases"/>
    <property type="match status" value="1"/>
</dbReference>
<dbReference type="InterPro" id="IPR025662">
    <property type="entry name" value="Sigma_54_int_dom_ATP-bd_1"/>
</dbReference>
<feature type="domain" description="Response regulatory" evidence="7">
    <location>
        <begin position="4"/>
        <end position="118"/>
    </location>
</feature>
<evidence type="ECO:0000259" key="6">
    <source>
        <dbReference type="PROSITE" id="PS50045"/>
    </source>
</evidence>
<dbReference type="InterPro" id="IPR027417">
    <property type="entry name" value="P-loop_NTPase"/>
</dbReference>
<dbReference type="AlphaFoldDB" id="A0A0S7BB73"/>
<evidence type="ECO:0000256" key="5">
    <source>
        <dbReference type="PROSITE-ProRule" id="PRU00169"/>
    </source>
</evidence>
<organism evidence="8">
    <name type="scientific">Longilinea arvoryzae</name>
    <dbReference type="NCBI Taxonomy" id="360412"/>
    <lineage>
        <taxon>Bacteria</taxon>
        <taxon>Bacillati</taxon>
        <taxon>Chloroflexota</taxon>
        <taxon>Anaerolineae</taxon>
        <taxon>Anaerolineales</taxon>
        <taxon>Anaerolineaceae</taxon>
        <taxon>Longilinea</taxon>
    </lineage>
</organism>
<dbReference type="GO" id="GO:0006355">
    <property type="term" value="P:regulation of DNA-templated transcription"/>
    <property type="evidence" value="ECO:0007669"/>
    <property type="project" value="InterPro"/>
</dbReference>
<dbReference type="CDD" id="cd00009">
    <property type="entry name" value="AAA"/>
    <property type="match status" value="1"/>
</dbReference>
<dbReference type="PANTHER" id="PTHR32071:SF119">
    <property type="entry name" value="SIGMA L-DEPENDENT TRANSCRIPTIONAL REGULATOR YPLP-RELATED"/>
    <property type="match status" value="1"/>
</dbReference>
<keyword evidence="9" id="KW-1185">Reference proteome</keyword>
<proteinExistence type="predicted"/>
<keyword evidence="2" id="KW-0067">ATP-binding</keyword>
<dbReference type="PROSITE" id="PS00675">
    <property type="entry name" value="SIGMA54_INTERACT_1"/>
    <property type="match status" value="1"/>
</dbReference>
<keyword evidence="4" id="KW-0804">Transcription</keyword>
<dbReference type="SUPFAM" id="SSF52172">
    <property type="entry name" value="CheY-like"/>
    <property type="match status" value="1"/>
</dbReference>
<gene>
    <name evidence="8" type="ORF">LARV_02606</name>
</gene>
<keyword evidence="5" id="KW-0597">Phosphoprotein</keyword>
<dbReference type="Pfam" id="PF00158">
    <property type="entry name" value="Sigma54_activat"/>
    <property type="match status" value="1"/>
</dbReference>
<dbReference type="PANTHER" id="PTHR32071">
    <property type="entry name" value="TRANSCRIPTIONAL REGULATORY PROTEIN"/>
    <property type="match status" value="1"/>
</dbReference>
<dbReference type="OrthoDB" id="9803970at2"/>
<protein>
    <submittedName>
        <fullName evidence="8">Two component, sigma54 specific, transcriptional regulator, Fis family</fullName>
    </submittedName>
</protein>
<dbReference type="GO" id="GO:0005524">
    <property type="term" value="F:ATP binding"/>
    <property type="evidence" value="ECO:0007669"/>
    <property type="project" value="UniProtKB-KW"/>
</dbReference>
<evidence type="ECO:0000313" key="8">
    <source>
        <dbReference type="EMBL" id="GAP14830.1"/>
    </source>
</evidence>
<dbReference type="InterPro" id="IPR003593">
    <property type="entry name" value="AAA+_ATPase"/>
</dbReference>
<reference evidence="8" key="1">
    <citation type="submission" date="2015-07" db="EMBL/GenBank/DDBJ databases">
        <title>Draft Genome Sequences of Anaerolinea thermolimosa IMO-1, Bellilinea caldifistulae GOMI-1, Leptolinea tardivitalis YMTK-2, Levilinea saccharolytica KIBI-1,Longilinea arvoryzae KOME-1, Previously Described as Members of the Anaerolineaceae (Chloroflexi).</title>
        <authorList>
            <person name="Sekiguchi Y."/>
            <person name="Ohashi A."/>
            <person name="Matsuura N."/>
            <person name="Tourlousse M.D."/>
        </authorList>
    </citation>
    <scope>NUCLEOTIDE SEQUENCE [LARGE SCALE GENOMIC DNA]</scope>
    <source>
        <strain evidence="8">KOME-1</strain>
    </source>
</reference>
<dbReference type="InterPro" id="IPR011006">
    <property type="entry name" value="CheY-like_superfamily"/>
</dbReference>
<dbReference type="RefSeq" id="WP_075074057.1">
    <property type="nucleotide sequence ID" value="NZ_DF967972.1"/>
</dbReference>
<dbReference type="InterPro" id="IPR001789">
    <property type="entry name" value="Sig_transdc_resp-reg_receiver"/>
</dbReference>
<evidence type="ECO:0000313" key="9">
    <source>
        <dbReference type="Proteomes" id="UP000055060"/>
    </source>
</evidence>
<evidence type="ECO:0000256" key="1">
    <source>
        <dbReference type="ARBA" id="ARBA00022741"/>
    </source>
</evidence>
<dbReference type="PROSITE" id="PS50110">
    <property type="entry name" value="RESPONSE_REGULATORY"/>
    <property type="match status" value="1"/>
</dbReference>
<keyword evidence="1" id="KW-0547">Nucleotide-binding</keyword>
<feature type="modified residue" description="4-aspartylphosphate" evidence="5">
    <location>
        <position position="53"/>
    </location>
</feature>
<feature type="domain" description="Sigma-54 factor interaction" evidence="6">
    <location>
        <begin position="141"/>
        <end position="370"/>
    </location>
</feature>
<dbReference type="Gene3D" id="1.10.8.60">
    <property type="match status" value="1"/>
</dbReference>
<evidence type="ECO:0000259" key="7">
    <source>
        <dbReference type="PROSITE" id="PS50110"/>
    </source>
</evidence>
<dbReference type="EMBL" id="DF967972">
    <property type="protein sequence ID" value="GAP14830.1"/>
    <property type="molecule type" value="Genomic_DNA"/>
</dbReference>
<accession>A0A0S7BB73</accession>
<sequence length="393" mass="42824">MGMTVLIIDDEDNARENIGLFLTAKGYAVIGAATLAEGRASLQRGDADVVLLDVQLPDGYGPNLLYETAAMPLRPPIILITAYGDIDMAVDAMKNGAHDFLTKPIQLNQLEKSIERAGEVVALRRELAHLRKSQQQKNQFIVGKSPIMHEVLTQAQKAAEKSVSVLITGDTGSGKEVLAKFIHANGPRAGKPFIAINCAAIQNTMLEAELFGFEAGAFTGAEKRKTGLMEVADGGVLFLDEIASMPVDIQAKLLRALEERAFRRVGGTAMIKIDVQIVAASNRPLATLIKEGQFREDLFYRLKVVDLHVPPLRERKIDIPELVGFFIRQYNGRQGCNVTNISPRALAALTAYDWPGNIRELSNAIERAMLFCDGETIELADLPSEVSKTAASD</sequence>
<dbReference type="Pfam" id="PF25601">
    <property type="entry name" value="AAA_lid_14"/>
    <property type="match status" value="1"/>
</dbReference>
<dbReference type="Gene3D" id="3.40.50.2300">
    <property type="match status" value="1"/>
</dbReference>
<dbReference type="InterPro" id="IPR002078">
    <property type="entry name" value="Sigma_54_int"/>
</dbReference>
<dbReference type="SUPFAM" id="SSF52540">
    <property type="entry name" value="P-loop containing nucleoside triphosphate hydrolases"/>
    <property type="match status" value="1"/>
</dbReference>
<dbReference type="SMART" id="SM00448">
    <property type="entry name" value="REC"/>
    <property type="match status" value="1"/>
</dbReference>
<evidence type="ECO:0000256" key="2">
    <source>
        <dbReference type="ARBA" id="ARBA00022840"/>
    </source>
</evidence>
<name>A0A0S7BB73_9CHLR</name>